<comment type="cofactor">
    <cofactor evidence="1">
        <name>FAD</name>
        <dbReference type="ChEBI" id="CHEBI:57692"/>
    </cofactor>
</comment>
<evidence type="ECO:0000256" key="7">
    <source>
        <dbReference type="ARBA" id="ARBA00022857"/>
    </source>
</evidence>
<evidence type="ECO:0000256" key="2">
    <source>
        <dbReference type="ARBA" id="ARBA00004924"/>
    </source>
</evidence>
<dbReference type="VEuPathDB" id="FungiDB:TAPDE_004717"/>
<dbReference type="GO" id="GO:0016491">
    <property type="term" value="F:oxidoreductase activity"/>
    <property type="evidence" value="ECO:0007669"/>
    <property type="project" value="UniProtKB-KW"/>
</dbReference>
<evidence type="ECO:0000256" key="1">
    <source>
        <dbReference type="ARBA" id="ARBA00001974"/>
    </source>
</evidence>
<evidence type="ECO:0000313" key="12">
    <source>
        <dbReference type="Proteomes" id="UP000013776"/>
    </source>
</evidence>
<evidence type="ECO:0000313" key="11">
    <source>
        <dbReference type="EMBL" id="CCG84279.1"/>
    </source>
</evidence>
<name>R4XIE9_TAPDE</name>
<dbReference type="Gene3D" id="3.50.50.60">
    <property type="entry name" value="FAD/NAD(P)-binding domain"/>
    <property type="match status" value="1"/>
</dbReference>
<keyword evidence="5" id="KW-0285">Flavoprotein</keyword>
<protein>
    <recommendedName>
        <fullName evidence="4">L-ornithine N(5)-monooxygenase [NAD(P)H]</fullName>
        <ecNumber evidence="4">1.14.13.196</ecNumber>
    </recommendedName>
</protein>
<evidence type="ECO:0000256" key="8">
    <source>
        <dbReference type="ARBA" id="ARBA00023002"/>
    </source>
</evidence>
<dbReference type="PANTHER" id="PTHR38663:SF1">
    <property type="entry name" value="L-ORNITHINE N(5)-MONOOXYGENASE"/>
    <property type="match status" value="1"/>
</dbReference>
<evidence type="ECO:0000256" key="10">
    <source>
        <dbReference type="ARBA" id="ARBA00049248"/>
    </source>
</evidence>
<comment type="caution">
    <text evidence="11">The sequence shown here is derived from an EMBL/GenBank/DDBJ whole genome shotgun (WGS) entry which is preliminary data.</text>
</comment>
<dbReference type="EC" id="1.14.13.196" evidence="4"/>
<comment type="catalytic activity">
    <reaction evidence="9">
        <text>L-ornithine + NADPH + O2 = N(5)-hydroxy-L-ornithine + NADP(+) + H2O</text>
        <dbReference type="Rhea" id="RHEA:41508"/>
        <dbReference type="ChEBI" id="CHEBI:15377"/>
        <dbReference type="ChEBI" id="CHEBI:15379"/>
        <dbReference type="ChEBI" id="CHEBI:46911"/>
        <dbReference type="ChEBI" id="CHEBI:57783"/>
        <dbReference type="ChEBI" id="CHEBI:58349"/>
        <dbReference type="ChEBI" id="CHEBI:78275"/>
        <dbReference type="EC" id="1.14.13.196"/>
    </reaction>
</comment>
<comment type="pathway">
    <text evidence="2">Siderophore biosynthesis.</text>
</comment>
<organism evidence="11 12">
    <name type="scientific">Taphrina deformans (strain PYCC 5710 / ATCC 11124 / CBS 356.35 / IMI 108563 / JCM 9778 / NBRC 8474)</name>
    <name type="common">Peach leaf curl fungus</name>
    <name type="synonym">Lalaria deformans</name>
    <dbReference type="NCBI Taxonomy" id="1097556"/>
    <lineage>
        <taxon>Eukaryota</taxon>
        <taxon>Fungi</taxon>
        <taxon>Dikarya</taxon>
        <taxon>Ascomycota</taxon>
        <taxon>Taphrinomycotina</taxon>
        <taxon>Taphrinomycetes</taxon>
        <taxon>Taphrinales</taxon>
        <taxon>Taphrinaceae</taxon>
        <taxon>Taphrina</taxon>
    </lineage>
</organism>
<keyword evidence="7" id="KW-0521">NADP</keyword>
<dbReference type="AlphaFoldDB" id="R4XIE9"/>
<reference evidence="11 12" key="1">
    <citation type="journal article" date="2013" name="MBio">
        <title>Genome sequencing of the plant pathogen Taphrina deformans, the causal agent of peach leaf curl.</title>
        <authorList>
            <person name="Cisse O.H."/>
            <person name="Almeida J.M.G.C.F."/>
            <person name="Fonseca A."/>
            <person name="Kumar A.A."/>
            <person name="Salojaervi J."/>
            <person name="Overmyer K."/>
            <person name="Hauser P.M."/>
            <person name="Pagni M."/>
        </authorList>
    </citation>
    <scope>NUCLEOTIDE SEQUENCE [LARGE SCALE GENOMIC DNA]</scope>
    <source>
        <strain evidence="12">PYCC 5710 / ATCC 11124 / CBS 356.35 / IMI 108563 / JCM 9778 / NBRC 8474</strain>
    </source>
</reference>
<dbReference type="InterPro" id="IPR025700">
    <property type="entry name" value="Lys/Orn_oxygenase"/>
</dbReference>
<evidence type="ECO:0000256" key="5">
    <source>
        <dbReference type="ARBA" id="ARBA00022630"/>
    </source>
</evidence>
<proteinExistence type="inferred from homology"/>
<dbReference type="Proteomes" id="UP000013776">
    <property type="component" value="Unassembled WGS sequence"/>
</dbReference>
<keyword evidence="12" id="KW-1185">Reference proteome</keyword>
<keyword evidence="8" id="KW-0560">Oxidoreductase</keyword>
<dbReference type="OrthoDB" id="76038at2759"/>
<dbReference type="PANTHER" id="PTHR38663">
    <property type="match status" value="1"/>
</dbReference>
<dbReference type="Pfam" id="PF13434">
    <property type="entry name" value="Lys_Orn_oxgnase"/>
    <property type="match status" value="1"/>
</dbReference>
<sequence>METVSSENLYDLIIVGAGPHGLAVLARLFESRPSALYTDVESSRLSFLRKYAKRPLESTDTLSDLKVLVIDKSGEQWMAQWNKLFEAFEIKHLRSPLFFHPDPSDLDSLLAYTNAMNCTCDNLEISGVVGKEQSKHKLKKKCKGGRRHSLVTDFNERDRQDYFNPSSKVFRAFCDSVVARYSLQNMIKQDTVVDIDYVPIHERHVGPRSPHFALTLLCHSHKLYTKALVLAPGMGGQPNLVPQLEHQPRLGAWCHSSDLLRTVFPPAHMTQGERSTMMVIGGGLTSAQIVDLAIKRGVSKVYMVMRSHMKVKHFDLDLGWLGKYGNILKMQFYQAKFEDRANIVLSARNGGSITPRFAKILRHHERLGRAFIMPQTTVTDASWSGSSWRIILRRRAANIDKHETVILPKVDYIVAATGTRPAFSDLSFMQTLRAKLSMDTSAGLPHLNEDLQISEHLPLFVASGYAALQLGPGAFNLSGSREGAERIANRLETFFASEDEDTATVVKREHLAGNHCNYFSLLASA</sequence>
<comment type="similarity">
    <text evidence="3">Belongs to the lysine N(6)-hydroxylase/L-ornithine N(5)-oxygenase family.</text>
</comment>
<evidence type="ECO:0000256" key="3">
    <source>
        <dbReference type="ARBA" id="ARBA00007588"/>
    </source>
</evidence>
<evidence type="ECO:0000256" key="6">
    <source>
        <dbReference type="ARBA" id="ARBA00022827"/>
    </source>
</evidence>
<accession>R4XIE9</accession>
<gene>
    <name evidence="11" type="ORF">TAPDE_004717</name>
</gene>
<evidence type="ECO:0000256" key="9">
    <source>
        <dbReference type="ARBA" id="ARBA00047598"/>
    </source>
</evidence>
<comment type="catalytic activity">
    <reaction evidence="10">
        <text>L-ornithine + NADH + O2 = N(5)-hydroxy-L-ornithine + NAD(+) + H2O</text>
        <dbReference type="Rhea" id="RHEA:41512"/>
        <dbReference type="ChEBI" id="CHEBI:15377"/>
        <dbReference type="ChEBI" id="CHEBI:15379"/>
        <dbReference type="ChEBI" id="CHEBI:46911"/>
        <dbReference type="ChEBI" id="CHEBI:57540"/>
        <dbReference type="ChEBI" id="CHEBI:57945"/>
        <dbReference type="ChEBI" id="CHEBI:78275"/>
        <dbReference type="EC" id="1.14.13.196"/>
    </reaction>
</comment>
<dbReference type="eggNOG" id="ENOG502QPIW">
    <property type="taxonomic scope" value="Eukaryota"/>
</dbReference>
<dbReference type="InterPro" id="IPR036188">
    <property type="entry name" value="FAD/NAD-bd_sf"/>
</dbReference>
<dbReference type="EMBL" id="CAHR02000218">
    <property type="protein sequence ID" value="CCG84279.1"/>
    <property type="molecule type" value="Genomic_DNA"/>
</dbReference>
<dbReference type="SUPFAM" id="SSF51905">
    <property type="entry name" value="FAD/NAD(P)-binding domain"/>
    <property type="match status" value="1"/>
</dbReference>
<keyword evidence="6" id="KW-0274">FAD</keyword>
<evidence type="ECO:0000256" key="4">
    <source>
        <dbReference type="ARBA" id="ARBA00012881"/>
    </source>
</evidence>